<accession>A0A561EJF1</accession>
<dbReference type="Proteomes" id="UP000318416">
    <property type="component" value="Unassembled WGS sequence"/>
</dbReference>
<dbReference type="RefSeq" id="WP_145787440.1">
    <property type="nucleotide sequence ID" value="NZ_BAAABR010000004.1"/>
</dbReference>
<dbReference type="OrthoDB" id="4240315at2"/>
<dbReference type="Pfam" id="PF19686">
    <property type="entry name" value="DUF6188"/>
    <property type="match status" value="1"/>
</dbReference>
<sequence length="126" mass="12999">MARSIASVLGGRRVEALKGGLQLALELSEGLVVTVESDFRLTAASGVEHFYPGLTMEPSGGLLELIGARVTEAGTTLAGGLELAFDCGRTLSVPPDSTYQPWTVAGPDGPLFTALPGGYLTGRPQP</sequence>
<reference evidence="1 2" key="1">
    <citation type="submission" date="2019-06" db="EMBL/GenBank/DDBJ databases">
        <title>Sequencing the genomes of 1000 actinobacteria strains.</title>
        <authorList>
            <person name="Klenk H.-P."/>
        </authorList>
    </citation>
    <scope>NUCLEOTIDE SEQUENCE [LARGE SCALE GENOMIC DNA]</scope>
    <source>
        <strain evidence="1 2">DSM 41649</strain>
    </source>
</reference>
<gene>
    <name evidence="1" type="ORF">FB465_0677</name>
</gene>
<proteinExistence type="predicted"/>
<organism evidence="1 2">
    <name type="scientific">Kitasatospora atroaurantiaca</name>
    <dbReference type="NCBI Taxonomy" id="285545"/>
    <lineage>
        <taxon>Bacteria</taxon>
        <taxon>Bacillati</taxon>
        <taxon>Actinomycetota</taxon>
        <taxon>Actinomycetes</taxon>
        <taxon>Kitasatosporales</taxon>
        <taxon>Streptomycetaceae</taxon>
        <taxon>Kitasatospora</taxon>
    </lineage>
</organism>
<dbReference type="AlphaFoldDB" id="A0A561EJF1"/>
<dbReference type="EMBL" id="VIVR01000001">
    <property type="protein sequence ID" value="TWE15747.1"/>
    <property type="molecule type" value="Genomic_DNA"/>
</dbReference>
<name>A0A561EJF1_9ACTN</name>
<keyword evidence="2" id="KW-1185">Reference proteome</keyword>
<comment type="caution">
    <text evidence="1">The sequence shown here is derived from an EMBL/GenBank/DDBJ whole genome shotgun (WGS) entry which is preliminary data.</text>
</comment>
<evidence type="ECO:0000313" key="1">
    <source>
        <dbReference type="EMBL" id="TWE15747.1"/>
    </source>
</evidence>
<evidence type="ECO:0000313" key="2">
    <source>
        <dbReference type="Proteomes" id="UP000318416"/>
    </source>
</evidence>
<protein>
    <submittedName>
        <fullName evidence="1">Uncharacterized protein</fullName>
    </submittedName>
</protein>
<dbReference type="InterPro" id="IPR046179">
    <property type="entry name" value="DUF6188"/>
</dbReference>